<evidence type="ECO:0000256" key="1">
    <source>
        <dbReference type="SAM" id="MobiDB-lite"/>
    </source>
</evidence>
<reference evidence="2" key="1">
    <citation type="submission" date="2020-03" db="EMBL/GenBank/DDBJ databases">
        <authorList>
            <person name="Weist P."/>
        </authorList>
    </citation>
    <scope>NUCLEOTIDE SEQUENCE</scope>
</reference>
<proteinExistence type="predicted"/>
<name>A0A9N7V762_PLEPL</name>
<keyword evidence="3" id="KW-1185">Reference proteome</keyword>
<protein>
    <submittedName>
        <fullName evidence="2">Uncharacterized protein</fullName>
    </submittedName>
</protein>
<dbReference type="Proteomes" id="UP001153269">
    <property type="component" value="Unassembled WGS sequence"/>
</dbReference>
<sequence>MRDLQRGLLSSLMTQCCLPSLPTSLSLSPPSSLLLPLIRQLHLVSDTFTSQELKVAYILNQENTEFQEEKTKKNHLQEELEDLKAYHHIVCKSHTTNQEKVNTKLQEEMKKKKNVRQKELDKLKTFHCKVCQSHTTNQEKVNTKLQEEKKKKNDFREELEKLPKI</sequence>
<accession>A0A9N7V762</accession>
<dbReference type="EMBL" id="CADEAL010003268">
    <property type="protein sequence ID" value="CAB1444036.1"/>
    <property type="molecule type" value="Genomic_DNA"/>
</dbReference>
<dbReference type="AlphaFoldDB" id="A0A9N7V762"/>
<comment type="caution">
    <text evidence="2">The sequence shown here is derived from an EMBL/GenBank/DDBJ whole genome shotgun (WGS) entry which is preliminary data.</text>
</comment>
<evidence type="ECO:0000313" key="2">
    <source>
        <dbReference type="EMBL" id="CAB1444036.1"/>
    </source>
</evidence>
<evidence type="ECO:0000313" key="3">
    <source>
        <dbReference type="Proteomes" id="UP001153269"/>
    </source>
</evidence>
<organism evidence="2 3">
    <name type="scientific">Pleuronectes platessa</name>
    <name type="common">European plaice</name>
    <dbReference type="NCBI Taxonomy" id="8262"/>
    <lineage>
        <taxon>Eukaryota</taxon>
        <taxon>Metazoa</taxon>
        <taxon>Chordata</taxon>
        <taxon>Craniata</taxon>
        <taxon>Vertebrata</taxon>
        <taxon>Euteleostomi</taxon>
        <taxon>Actinopterygii</taxon>
        <taxon>Neopterygii</taxon>
        <taxon>Teleostei</taxon>
        <taxon>Neoteleostei</taxon>
        <taxon>Acanthomorphata</taxon>
        <taxon>Carangaria</taxon>
        <taxon>Pleuronectiformes</taxon>
        <taxon>Pleuronectoidei</taxon>
        <taxon>Pleuronectidae</taxon>
        <taxon>Pleuronectes</taxon>
    </lineage>
</organism>
<gene>
    <name evidence="2" type="ORF">PLEPLA_LOCUS31752</name>
</gene>
<feature type="region of interest" description="Disordered" evidence="1">
    <location>
        <begin position="142"/>
        <end position="165"/>
    </location>
</feature>